<organism evidence="1 2">
    <name type="scientific">Senna tora</name>
    <dbReference type="NCBI Taxonomy" id="362788"/>
    <lineage>
        <taxon>Eukaryota</taxon>
        <taxon>Viridiplantae</taxon>
        <taxon>Streptophyta</taxon>
        <taxon>Embryophyta</taxon>
        <taxon>Tracheophyta</taxon>
        <taxon>Spermatophyta</taxon>
        <taxon>Magnoliopsida</taxon>
        <taxon>eudicotyledons</taxon>
        <taxon>Gunneridae</taxon>
        <taxon>Pentapetalae</taxon>
        <taxon>rosids</taxon>
        <taxon>fabids</taxon>
        <taxon>Fabales</taxon>
        <taxon>Fabaceae</taxon>
        <taxon>Caesalpinioideae</taxon>
        <taxon>Cassia clade</taxon>
        <taxon>Senna</taxon>
    </lineage>
</organism>
<accession>A0A834TI22</accession>
<comment type="caution">
    <text evidence="1">The sequence shown here is derived from an EMBL/GenBank/DDBJ whole genome shotgun (WGS) entry which is preliminary data.</text>
</comment>
<evidence type="ECO:0000313" key="2">
    <source>
        <dbReference type="Proteomes" id="UP000634136"/>
    </source>
</evidence>
<dbReference type="Proteomes" id="UP000634136">
    <property type="component" value="Unassembled WGS sequence"/>
</dbReference>
<proteinExistence type="predicted"/>
<protein>
    <submittedName>
        <fullName evidence="1">Uncharacterized protein</fullName>
    </submittedName>
</protein>
<sequence>MLPASLAIRSSLPFDYVFHVTRMATLSWNNTMCQNFLNIMLRYARAISDFSCHPLANLNVARLGPMYPTARVCGVIGCCPVAISNRLAPVDSLISLPLWDVHSSSLGYEHPILKPKSAGLALTFELHQTLGLWVMLKSLLYSIDQRETWTCDGGQLSFSTQSISHEVSLRRLVLHHKVKFCQEVLPPSLLRSQLLLIEEVASGNIWDHACVTFLQDAHGVGEWNEHGLDSVQELHAKHYWIVIHCDDKEINRASPFPQTDRDALCNPKDLDREVMRSSTIYKGLSDSVTGLGFYKHTPISPILRHFYLSLNSTEELEGTYLRFLLLTKHLRGGFSPLLNSFDPLDGSGLFEIVLLWLPSPPLFPLPLLSLVFDLSGSLNSMRDSATKMAVAKDLQEHFSEILDIVSYSSLVLETPYLGSCLLLSIDRIELFHELFPELSLGVNGLSKAFTWPRHLSRVKFKAHCITSRSSSCPLLNSSMLWLTSSNLSSPYAMASSTLASLASASAKASLDLGLSFLPCFAPCSS</sequence>
<gene>
    <name evidence="1" type="ORF">G2W53_027082</name>
</gene>
<dbReference type="AlphaFoldDB" id="A0A834TI22"/>
<evidence type="ECO:0000313" key="1">
    <source>
        <dbReference type="EMBL" id="KAF7821627.1"/>
    </source>
</evidence>
<reference evidence="1" key="1">
    <citation type="submission" date="2020-09" db="EMBL/GenBank/DDBJ databases">
        <title>Genome-Enabled Discovery of Anthraquinone Biosynthesis in Senna tora.</title>
        <authorList>
            <person name="Kang S.-H."/>
            <person name="Pandey R.P."/>
            <person name="Lee C.-M."/>
            <person name="Sim J.-S."/>
            <person name="Jeong J.-T."/>
            <person name="Choi B.-S."/>
            <person name="Jung M."/>
            <person name="Ginzburg D."/>
            <person name="Zhao K."/>
            <person name="Won S.Y."/>
            <person name="Oh T.-J."/>
            <person name="Yu Y."/>
            <person name="Kim N.-H."/>
            <person name="Lee O.R."/>
            <person name="Lee T.-H."/>
            <person name="Bashyal P."/>
            <person name="Kim T.-S."/>
            <person name="Lee W.-H."/>
            <person name="Kawkins C."/>
            <person name="Kim C.-K."/>
            <person name="Kim J.S."/>
            <person name="Ahn B.O."/>
            <person name="Rhee S.Y."/>
            <person name="Sohng J.K."/>
        </authorList>
    </citation>
    <scope>NUCLEOTIDE SEQUENCE</scope>
    <source>
        <tissue evidence="1">Leaf</tissue>
    </source>
</reference>
<dbReference type="EMBL" id="JAAIUW010000008">
    <property type="protein sequence ID" value="KAF7821627.1"/>
    <property type="molecule type" value="Genomic_DNA"/>
</dbReference>
<name>A0A834TI22_9FABA</name>
<keyword evidence="2" id="KW-1185">Reference proteome</keyword>